<dbReference type="AlphaFoldDB" id="X1K629"/>
<feature type="non-terminal residue" evidence="1">
    <location>
        <position position="145"/>
    </location>
</feature>
<name>X1K629_9ZZZZ</name>
<protein>
    <submittedName>
        <fullName evidence="1">Uncharacterized protein</fullName>
    </submittedName>
</protein>
<comment type="caution">
    <text evidence="1">The sequence shown here is derived from an EMBL/GenBank/DDBJ whole genome shotgun (WGS) entry which is preliminary data.</text>
</comment>
<gene>
    <name evidence="1" type="ORF">S06H3_20833</name>
</gene>
<reference evidence="1" key="1">
    <citation type="journal article" date="2014" name="Front. Microbiol.">
        <title>High frequency of phylogenetically diverse reductive dehalogenase-homologous genes in deep subseafloor sedimentary metagenomes.</title>
        <authorList>
            <person name="Kawai M."/>
            <person name="Futagami T."/>
            <person name="Toyoda A."/>
            <person name="Takaki Y."/>
            <person name="Nishi S."/>
            <person name="Hori S."/>
            <person name="Arai W."/>
            <person name="Tsubouchi T."/>
            <person name="Morono Y."/>
            <person name="Uchiyama I."/>
            <person name="Ito T."/>
            <person name="Fujiyama A."/>
            <person name="Inagaki F."/>
            <person name="Takami H."/>
        </authorList>
    </citation>
    <scope>NUCLEOTIDE SEQUENCE</scope>
    <source>
        <strain evidence="1">Expedition CK06-06</strain>
    </source>
</reference>
<organism evidence="1">
    <name type="scientific">marine sediment metagenome</name>
    <dbReference type="NCBI Taxonomy" id="412755"/>
    <lineage>
        <taxon>unclassified sequences</taxon>
        <taxon>metagenomes</taxon>
        <taxon>ecological metagenomes</taxon>
    </lineage>
</organism>
<evidence type="ECO:0000313" key="1">
    <source>
        <dbReference type="EMBL" id="GAI02452.1"/>
    </source>
</evidence>
<proteinExistence type="predicted"/>
<dbReference type="EMBL" id="BARV01010844">
    <property type="protein sequence ID" value="GAI02452.1"/>
    <property type="molecule type" value="Genomic_DNA"/>
</dbReference>
<accession>X1K629</accession>
<sequence length="145" mass="17077">MDVDTNDYRGYSQKPLGILKMLRKIYEKNRSEEFDYIMMTTDPSMKNVEFRYIGNFNYVIPNENQRVDVRDIPISSTLKELKSKGKEDEITIITNRRDKGIFLSELNLIFNNTLVPSLFETDPKKLIASLHPFIKLKLIEYNSIF</sequence>